<evidence type="ECO:0000313" key="3">
    <source>
        <dbReference type="Proteomes" id="UP000070544"/>
    </source>
</evidence>
<dbReference type="Proteomes" id="UP000070544">
    <property type="component" value="Unassembled WGS sequence"/>
</dbReference>
<evidence type="ECO:0000313" key="1">
    <source>
        <dbReference type="EMBL" id="KXS08839.1"/>
    </source>
</evidence>
<dbReference type="EMBL" id="KQ965748">
    <property type="protein sequence ID" value="KXS17283.1"/>
    <property type="molecule type" value="Genomic_DNA"/>
</dbReference>
<protein>
    <submittedName>
        <fullName evidence="1">Uncharacterized protein</fullName>
    </submittedName>
</protein>
<keyword evidence="3" id="KW-1185">Reference proteome</keyword>
<accession>A0A138ZWF0</accession>
<dbReference type="EMBL" id="KQ965951">
    <property type="protein sequence ID" value="KXS08839.1"/>
    <property type="molecule type" value="Genomic_DNA"/>
</dbReference>
<sequence length="138" mass="15615">MKILRTFILKFHPFIFKNIISTTLQVIFDPSLVSSPSNFQWNALFVTLDTTTIAPVTSLRTLQLTFVLPIHEHTISFFPRNESNVVLTRRVWVNRPNRTDECIGQPQTVTLATNPVKVVCSSIIADFCLARRRTVAGG</sequence>
<organism evidence="1 3">
    <name type="scientific">Gonapodya prolifera (strain JEL478)</name>
    <name type="common">Monoblepharis prolifera</name>
    <dbReference type="NCBI Taxonomy" id="1344416"/>
    <lineage>
        <taxon>Eukaryota</taxon>
        <taxon>Fungi</taxon>
        <taxon>Fungi incertae sedis</taxon>
        <taxon>Chytridiomycota</taxon>
        <taxon>Chytridiomycota incertae sedis</taxon>
        <taxon>Monoblepharidomycetes</taxon>
        <taxon>Monoblepharidales</taxon>
        <taxon>Gonapodyaceae</taxon>
        <taxon>Gonapodya</taxon>
    </lineage>
</organism>
<reference evidence="1 3" key="1">
    <citation type="journal article" date="2015" name="Genome Biol. Evol.">
        <title>Phylogenomic analyses indicate that early fungi evolved digesting cell walls of algal ancestors of land plants.</title>
        <authorList>
            <person name="Chang Y."/>
            <person name="Wang S."/>
            <person name="Sekimoto S."/>
            <person name="Aerts A.L."/>
            <person name="Choi C."/>
            <person name="Clum A."/>
            <person name="LaButti K.M."/>
            <person name="Lindquist E.A."/>
            <person name="Yee Ngan C."/>
            <person name="Ohm R.A."/>
            <person name="Salamov A.A."/>
            <person name="Grigoriev I.V."/>
            <person name="Spatafora J.W."/>
            <person name="Berbee M.L."/>
        </authorList>
    </citation>
    <scope>NUCLEOTIDE SEQUENCE [LARGE SCALE GENOMIC DNA]</scope>
    <source>
        <strain evidence="1 3">JEL478</strain>
    </source>
</reference>
<evidence type="ECO:0000313" key="2">
    <source>
        <dbReference type="EMBL" id="KXS17283.1"/>
    </source>
</evidence>
<gene>
    <name evidence="2" type="ORF">M427DRAFT_54934</name>
    <name evidence="1" type="ORF">M427DRAFT_65088</name>
</gene>
<dbReference type="AlphaFoldDB" id="A0A138ZWF0"/>
<proteinExistence type="predicted"/>
<name>A0A138ZWF0_GONPJ</name>